<comment type="catalytic activity">
    <reaction evidence="4">
        <text>a D-hexose + ATP = a D-hexose 6-phosphate + ADP + H(+)</text>
        <dbReference type="Rhea" id="RHEA:22740"/>
        <dbReference type="ChEBI" id="CHEBI:4194"/>
        <dbReference type="ChEBI" id="CHEBI:15378"/>
        <dbReference type="ChEBI" id="CHEBI:30616"/>
        <dbReference type="ChEBI" id="CHEBI:229467"/>
        <dbReference type="ChEBI" id="CHEBI:456216"/>
        <dbReference type="EC" id="2.7.1.1"/>
    </reaction>
    <physiologicalReaction direction="left-to-right" evidence="4">
        <dbReference type="Rhea" id="RHEA:22741"/>
    </physiologicalReaction>
</comment>
<dbReference type="GO" id="GO:0004396">
    <property type="term" value="F:hexokinase activity"/>
    <property type="evidence" value="ECO:0007669"/>
    <property type="project" value="UniProtKB-UniRule"/>
</dbReference>
<dbReference type="InterPro" id="IPR022673">
    <property type="entry name" value="Hexokinase_C"/>
</dbReference>
<keyword evidence="3 5" id="KW-0324">Glycolysis</keyword>
<dbReference type="PANTHER" id="PTHR19443:SF16">
    <property type="entry name" value="HEXOKINASE TYPE 1-RELATED"/>
    <property type="match status" value="1"/>
</dbReference>
<feature type="domain" description="Hexokinase C-terminal" evidence="6">
    <location>
        <begin position="7"/>
        <end position="160"/>
    </location>
</feature>
<gene>
    <name evidence="7" type="ORF">niasHS_003619</name>
    <name evidence="8" type="ORF">niasHS_003621</name>
</gene>
<dbReference type="EMBL" id="JBICCN010000026">
    <property type="protein sequence ID" value="KAL3102210.1"/>
    <property type="molecule type" value="Genomic_DNA"/>
</dbReference>
<evidence type="ECO:0000313" key="8">
    <source>
        <dbReference type="EMBL" id="KAL3102212.1"/>
    </source>
</evidence>
<keyword evidence="5" id="KW-0808">Transferase</keyword>
<comment type="similarity">
    <text evidence="5">Belongs to the hexokinase family.</text>
</comment>
<keyword evidence="9" id="KW-1185">Reference proteome</keyword>
<comment type="caution">
    <text evidence="8">The sequence shown here is derived from an EMBL/GenBank/DDBJ whole genome shotgun (WGS) entry which is preliminary data.</text>
</comment>
<dbReference type="EMBL" id="JBICCN010000026">
    <property type="protein sequence ID" value="KAL3102212.1"/>
    <property type="molecule type" value="Genomic_DNA"/>
</dbReference>
<sequence>MSTLNLYTIILEDLTRRGLLFSGDISAIAECNCISAGMVSDIEGFMHSTDRDPFDKVGRMLRVIGILNASEADCSNVAFVCSLIGTRAAHLCACGIAAILNRMKRPRVVIGVDGSVFRFHPTFKNNLEQKIKALLAVKCEFFTTLSEDGSGRGAAVAAAVALRMNRLVGA</sequence>
<dbReference type="Proteomes" id="UP001620645">
    <property type="component" value="Unassembled WGS sequence"/>
</dbReference>
<evidence type="ECO:0000256" key="4">
    <source>
        <dbReference type="ARBA" id="ARBA00044613"/>
    </source>
</evidence>
<dbReference type="InterPro" id="IPR043129">
    <property type="entry name" value="ATPase_NBD"/>
</dbReference>
<dbReference type="InterPro" id="IPR001312">
    <property type="entry name" value="Hexokinase"/>
</dbReference>
<dbReference type="PROSITE" id="PS51748">
    <property type="entry name" value="HEXOKINASE_2"/>
    <property type="match status" value="1"/>
</dbReference>
<keyword evidence="5" id="KW-0067">ATP-binding</keyword>
<evidence type="ECO:0000313" key="7">
    <source>
        <dbReference type="EMBL" id="KAL3102210.1"/>
    </source>
</evidence>
<evidence type="ECO:0000256" key="3">
    <source>
        <dbReference type="ARBA" id="ARBA00023152"/>
    </source>
</evidence>
<accession>A0ABD2KH18</accession>
<comment type="pathway">
    <text evidence="2">Carbohydrate metabolism; hexose metabolism.</text>
</comment>
<comment type="pathway">
    <text evidence="1">Carbohydrate degradation; glycolysis; D-glyceraldehyde 3-phosphate and glycerone phosphate from D-glucose: step 1/4.</text>
</comment>
<evidence type="ECO:0000256" key="2">
    <source>
        <dbReference type="ARBA" id="ARBA00005028"/>
    </source>
</evidence>
<keyword evidence="5" id="KW-0547">Nucleotide-binding</keyword>
<evidence type="ECO:0000259" key="6">
    <source>
        <dbReference type="Pfam" id="PF03727"/>
    </source>
</evidence>
<evidence type="ECO:0000256" key="5">
    <source>
        <dbReference type="RuleBase" id="RU362007"/>
    </source>
</evidence>
<dbReference type="SUPFAM" id="SSF53067">
    <property type="entry name" value="Actin-like ATPase domain"/>
    <property type="match status" value="1"/>
</dbReference>
<keyword evidence="5" id="KW-0418">Kinase</keyword>
<dbReference type="PANTHER" id="PTHR19443">
    <property type="entry name" value="HEXOKINASE"/>
    <property type="match status" value="1"/>
</dbReference>
<dbReference type="AlphaFoldDB" id="A0ABD2KH18"/>
<evidence type="ECO:0000256" key="1">
    <source>
        <dbReference type="ARBA" id="ARBA00004888"/>
    </source>
</evidence>
<protein>
    <recommendedName>
        <fullName evidence="5">Phosphotransferase</fullName>
        <ecNumber evidence="5">2.7.1.-</ecNumber>
    </recommendedName>
</protein>
<reference evidence="8 9" key="1">
    <citation type="submission" date="2024-10" db="EMBL/GenBank/DDBJ databases">
        <authorList>
            <person name="Kim D."/>
        </authorList>
    </citation>
    <scope>NUCLEOTIDE SEQUENCE [LARGE SCALE GENOMIC DNA]</scope>
    <source>
        <strain evidence="8">Taebaek</strain>
    </source>
</reference>
<dbReference type="GO" id="GO:0005524">
    <property type="term" value="F:ATP binding"/>
    <property type="evidence" value="ECO:0007669"/>
    <property type="project" value="UniProtKB-UniRule"/>
</dbReference>
<dbReference type="GO" id="GO:0006096">
    <property type="term" value="P:glycolytic process"/>
    <property type="evidence" value="ECO:0007669"/>
    <property type="project" value="UniProtKB-KW"/>
</dbReference>
<proteinExistence type="inferred from homology"/>
<organism evidence="8 9">
    <name type="scientific">Heterodera schachtii</name>
    <name type="common">Sugarbeet cyst nematode worm</name>
    <name type="synonym">Tylenchus schachtii</name>
    <dbReference type="NCBI Taxonomy" id="97005"/>
    <lineage>
        <taxon>Eukaryota</taxon>
        <taxon>Metazoa</taxon>
        <taxon>Ecdysozoa</taxon>
        <taxon>Nematoda</taxon>
        <taxon>Chromadorea</taxon>
        <taxon>Rhabditida</taxon>
        <taxon>Tylenchina</taxon>
        <taxon>Tylenchomorpha</taxon>
        <taxon>Tylenchoidea</taxon>
        <taxon>Heteroderidae</taxon>
        <taxon>Heteroderinae</taxon>
        <taxon>Heterodera</taxon>
    </lineage>
</organism>
<dbReference type="Gene3D" id="3.40.367.20">
    <property type="match status" value="1"/>
</dbReference>
<dbReference type="PRINTS" id="PR00475">
    <property type="entry name" value="HEXOKINASE"/>
</dbReference>
<evidence type="ECO:0000313" key="9">
    <source>
        <dbReference type="Proteomes" id="UP001620645"/>
    </source>
</evidence>
<dbReference type="Pfam" id="PF03727">
    <property type="entry name" value="Hexokinase_2"/>
    <property type="match status" value="1"/>
</dbReference>
<name>A0ABD2KH18_HETSC</name>
<dbReference type="EC" id="2.7.1.-" evidence="5"/>